<dbReference type="Proteomes" id="UP000095286">
    <property type="component" value="Unplaced"/>
</dbReference>
<reference evidence="2" key="1">
    <citation type="submission" date="2016-11" db="UniProtKB">
        <authorList>
            <consortium name="WormBaseParasite"/>
        </authorList>
    </citation>
    <scope>IDENTIFICATION</scope>
    <source>
        <strain evidence="2">KR3021</strain>
    </source>
</reference>
<sequence length="488" mass="54864">MMASAGKTMTLAPLGNTAFVRDGEVMTPINSRSKAFAPSIKKISKCMRPDFGFYTPKELIDLATLYTFHKPNTIIPTILNNGQTTCSFDFEPEKCAWYSEKTNQNKFYKARFETLFDLNKFDCTSEREFNFDDYFLLGYSDQAVTSNDLNLNLDVPCQSGPGLLSFDYWSNNESATLQVCILIAETSTEQCGSTTLAKNPLTFEIAETLKPFTIKLHVKLGGNNLILMDNIKYTGKMCDVLNNQIEEIGNTFAGQDTNKFVEEDTNKLVAMSEGSPNRVASIKTLTEYEVREDNSIDSNSPLIEMLSGDKKGLDERNEICRLLVCDFNSNSTCHWRGLGELATRSWKISSIPVGNPLTGIQRKDRNDPSLLGNGFAYAGTHISSQNNDVYIMESPSFSSTIDFNLVFDIYSRSYGVDFLVCLDSFQDCPFKSRPVEKDTYWLVDQKVLVKKETKKIFLVIDLIEANQYIGLDNIRLFEGGKDSTNLCN</sequence>
<evidence type="ECO:0000313" key="2">
    <source>
        <dbReference type="WBParaSite" id="RSKR_0000311300.1"/>
    </source>
</evidence>
<evidence type="ECO:0000313" key="1">
    <source>
        <dbReference type="Proteomes" id="UP000095286"/>
    </source>
</evidence>
<protein>
    <submittedName>
        <fullName evidence="2">MAM domain-containing protein</fullName>
    </submittedName>
</protein>
<organism evidence="1 2">
    <name type="scientific">Rhabditophanes sp. KR3021</name>
    <dbReference type="NCBI Taxonomy" id="114890"/>
    <lineage>
        <taxon>Eukaryota</taxon>
        <taxon>Metazoa</taxon>
        <taxon>Ecdysozoa</taxon>
        <taxon>Nematoda</taxon>
        <taxon>Chromadorea</taxon>
        <taxon>Rhabditida</taxon>
        <taxon>Tylenchina</taxon>
        <taxon>Panagrolaimomorpha</taxon>
        <taxon>Strongyloidoidea</taxon>
        <taxon>Alloionematidae</taxon>
        <taxon>Rhabditophanes</taxon>
    </lineage>
</organism>
<proteinExistence type="predicted"/>
<accession>A0AC35TRH4</accession>
<dbReference type="WBParaSite" id="RSKR_0000311300.1">
    <property type="protein sequence ID" value="RSKR_0000311300.1"/>
    <property type="gene ID" value="RSKR_0000311300"/>
</dbReference>
<name>A0AC35TRH4_9BILA</name>